<feature type="chain" id="PRO_5044344276" description="Imelysin-like domain-containing protein" evidence="1">
    <location>
        <begin position="18"/>
        <end position="311"/>
    </location>
</feature>
<evidence type="ECO:0008006" key="4">
    <source>
        <dbReference type="Google" id="ProtNLM"/>
    </source>
</evidence>
<dbReference type="EMBL" id="JAGIBU010000010">
    <property type="protein sequence ID" value="MBS7825314.1"/>
    <property type="molecule type" value="Genomic_DNA"/>
</dbReference>
<accession>A0AB35BYE1</accession>
<dbReference type="AlphaFoldDB" id="A0AB35BYE1"/>
<keyword evidence="1" id="KW-0732">Signal</keyword>
<organism evidence="2 3">
    <name type="scientific">Wohlfahrtiimonas chitiniclastica</name>
    <dbReference type="NCBI Taxonomy" id="400946"/>
    <lineage>
        <taxon>Bacteria</taxon>
        <taxon>Pseudomonadati</taxon>
        <taxon>Pseudomonadota</taxon>
        <taxon>Gammaproteobacteria</taxon>
        <taxon>Cardiobacteriales</taxon>
        <taxon>Ignatzschineriaceae</taxon>
        <taxon>Wohlfahrtiimonas</taxon>
    </lineage>
</organism>
<comment type="caution">
    <text evidence="2">The sequence shown here is derived from an EMBL/GenBank/DDBJ whole genome shotgun (WGS) entry which is preliminary data.</text>
</comment>
<feature type="signal peptide" evidence="1">
    <location>
        <begin position="1"/>
        <end position="17"/>
    </location>
</feature>
<reference evidence="2" key="1">
    <citation type="submission" date="2021-03" db="EMBL/GenBank/DDBJ databases">
        <title>Identification and antibiotic profiling of Wohlfahrtiimonas chitiniclastica, an underestimated human pathogen.</title>
        <authorList>
            <person name="Kopf A."/>
            <person name="Bunk B."/>
            <person name="Coldewey S."/>
            <person name="Gunzer F."/>
            <person name="Riedel T."/>
            <person name="Schroettner P."/>
        </authorList>
    </citation>
    <scope>NUCLEOTIDE SEQUENCE</scope>
    <source>
        <strain evidence="2">DSM 100917</strain>
    </source>
</reference>
<evidence type="ECO:0000313" key="3">
    <source>
        <dbReference type="Proteomes" id="UP000680020"/>
    </source>
</evidence>
<gene>
    <name evidence="2" type="ORF">J7561_08885</name>
</gene>
<sequence length="311" mass="34742">MKWMWLSAVLWLPSAWAVDERSVSNRYTALLGAPLIASDYATKAHDAYWQDYDALEAAFLAEPFLSTDAMTKIASHYATLANEPAMVWVKDEGVTQNGTLCWRTTNTDCLADVLAKAPRVLQNMADNAAIITRYDEVFANHPVETWVWYPKDAVMMTPFPQYPPLLNIAKLQLAAGTAGILTDNIDEGLQSFMGVQQRVSEMTNAEQTTGILAVMVALSMQDGLNQYLDALLQSEVMETLLASAHLQQLLTMHEALPSQLESALQRALHFEFGHLAEEEATASRQHFIDKAEHIMKRHQRVQAAYQQLKAS</sequence>
<dbReference type="Proteomes" id="UP000680020">
    <property type="component" value="Unassembled WGS sequence"/>
</dbReference>
<evidence type="ECO:0000313" key="2">
    <source>
        <dbReference type="EMBL" id="MBS7825314.1"/>
    </source>
</evidence>
<evidence type="ECO:0000256" key="1">
    <source>
        <dbReference type="SAM" id="SignalP"/>
    </source>
</evidence>
<protein>
    <recommendedName>
        <fullName evidence="4">Imelysin-like domain-containing protein</fullName>
    </recommendedName>
</protein>
<name>A0AB35BYE1_9GAMM</name>
<dbReference type="RefSeq" id="WP_213404263.1">
    <property type="nucleotide sequence ID" value="NZ_JAGIBT010000012.1"/>
</dbReference>
<proteinExistence type="predicted"/>